<dbReference type="AlphaFoldDB" id="A0A4S8KQB2"/>
<sequence length="104" mass="11383">MSLLSTEGLKQLLRSLTRPVTAAQSHPEIPILADEIHEKSKEDAGENPIVQADVEEDHLDGNENESDDEDCFTPGLTETLDLDDEPIVALETAEDVALDIYGCH</sequence>
<name>A0A4S8KQB2_DENBC</name>
<reference evidence="2 3" key="1">
    <citation type="journal article" date="2019" name="Nat. Ecol. Evol.">
        <title>Megaphylogeny resolves global patterns of mushroom evolution.</title>
        <authorList>
            <person name="Varga T."/>
            <person name="Krizsan K."/>
            <person name="Foldi C."/>
            <person name="Dima B."/>
            <person name="Sanchez-Garcia M."/>
            <person name="Sanchez-Ramirez S."/>
            <person name="Szollosi G.J."/>
            <person name="Szarkandi J.G."/>
            <person name="Papp V."/>
            <person name="Albert L."/>
            <person name="Andreopoulos W."/>
            <person name="Angelini C."/>
            <person name="Antonin V."/>
            <person name="Barry K.W."/>
            <person name="Bougher N.L."/>
            <person name="Buchanan P."/>
            <person name="Buyck B."/>
            <person name="Bense V."/>
            <person name="Catcheside P."/>
            <person name="Chovatia M."/>
            <person name="Cooper J."/>
            <person name="Damon W."/>
            <person name="Desjardin D."/>
            <person name="Finy P."/>
            <person name="Geml J."/>
            <person name="Haridas S."/>
            <person name="Hughes K."/>
            <person name="Justo A."/>
            <person name="Karasinski D."/>
            <person name="Kautmanova I."/>
            <person name="Kiss B."/>
            <person name="Kocsube S."/>
            <person name="Kotiranta H."/>
            <person name="LaButti K.M."/>
            <person name="Lechner B.E."/>
            <person name="Liimatainen K."/>
            <person name="Lipzen A."/>
            <person name="Lukacs Z."/>
            <person name="Mihaltcheva S."/>
            <person name="Morgado L.N."/>
            <person name="Niskanen T."/>
            <person name="Noordeloos M.E."/>
            <person name="Ohm R.A."/>
            <person name="Ortiz-Santana B."/>
            <person name="Ovrebo C."/>
            <person name="Racz N."/>
            <person name="Riley R."/>
            <person name="Savchenko A."/>
            <person name="Shiryaev A."/>
            <person name="Soop K."/>
            <person name="Spirin V."/>
            <person name="Szebenyi C."/>
            <person name="Tomsovsky M."/>
            <person name="Tulloss R.E."/>
            <person name="Uehling J."/>
            <person name="Grigoriev I.V."/>
            <person name="Vagvolgyi C."/>
            <person name="Papp T."/>
            <person name="Martin F.M."/>
            <person name="Miettinen O."/>
            <person name="Hibbett D.S."/>
            <person name="Nagy L.G."/>
        </authorList>
    </citation>
    <scope>NUCLEOTIDE SEQUENCE [LARGE SCALE GENOMIC DNA]</scope>
    <source>
        <strain evidence="2 3">CBS 962.96</strain>
    </source>
</reference>
<evidence type="ECO:0000313" key="2">
    <source>
        <dbReference type="EMBL" id="THU77869.1"/>
    </source>
</evidence>
<protein>
    <submittedName>
        <fullName evidence="2">Uncharacterized protein</fullName>
    </submittedName>
</protein>
<keyword evidence="3" id="KW-1185">Reference proteome</keyword>
<dbReference type="Proteomes" id="UP000297245">
    <property type="component" value="Unassembled WGS sequence"/>
</dbReference>
<organism evidence="2 3">
    <name type="scientific">Dendrothele bispora (strain CBS 962.96)</name>
    <dbReference type="NCBI Taxonomy" id="1314807"/>
    <lineage>
        <taxon>Eukaryota</taxon>
        <taxon>Fungi</taxon>
        <taxon>Dikarya</taxon>
        <taxon>Basidiomycota</taxon>
        <taxon>Agaricomycotina</taxon>
        <taxon>Agaricomycetes</taxon>
        <taxon>Agaricomycetidae</taxon>
        <taxon>Agaricales</taxon>
        <taxon>Agaricales incertae sedis</taxon>
        <taxon>Dendrothele</taxon>
    </lineage>
</organism>
<evidence type="ECO:0000313" key="3">
    <source>
        <dbReference type="Proteomes" id="UP000297245"/>
    </source>
</evidence>
<accession>A0A4S8KQB2</accession>
<feature type="compositionally biased region" description="Acidic residues" evidence="1">
    <location>
        <begin position="54"/>
        <end position="71"/>
    </location>
</feature>
<proteinExistence type="predicted"/>
<feature type="region of interest" description="Disordered" evidence="1">
    <location>
        <begin position="54"/>
        <end position="78"/>
    </location>
</feature>
<gene>
    <name evidence="2" type="ORF">K435DRAFT_877295</name>
</gene>
<dbReference type="EMBL" id="ML180319">
    <property type="protein sequence ID" value="THU77869.1"/>
    <property type="molecule type" value="Genomic_DNA"/>
</dbReference>
<evidence type="ECO:0000256" key="1">
    <source>
        <dbReference type="SAM" id="MobiDB-lite"/>
    </source>
</evidence>